<gene>
    <name evidence="4" type="primary">g6802</name>
    <name evidence="4" type="ORF">EsDP_00006802</name>
</gene>
<evidence type="ECO:0000256" key="2">
    <source>
        <dbReference type="SAM" id="MobiDB-lite"/>
    </source>
</evidence>
<accession>A0ABQ0CYP3</accession>
<dbReference type="Gene3D" id="3.40.50.300">
    <property type="entry name" value="P-loop containing nucleotide triphosphate hydrolases"/>
    <property type="match status" value="2"/>
</dbReference>
<evidence type="ECO:0000256" key="1">
    <source>
        <dbReference type="ARBA" id="ARBA00022737"/>
    </source>
</evidence>
<keyword evidence="5" id="KW-1185">Reference proteome</keyword>
<comment type="caution">
    <text evidence="4">The sequence shown here is derived from an EMBL/GenBank/DDBJ whole genome shotgun (WGS) entry which is preliminary data.</text>
</comment>
<dbReference type="InterPro" id="IPR027417">
    <property type="entry name" value="P-loop_NTPase"/>
</dbReference>
<proteinExistence type="predicted"/>
<dbReference type="SUPFAM" id="SSF52540">
    <property type="entry name" value="P-loop containing nucleoside triphosphate hydrolases"/>
    <property type="match status" value="2"/>
</dbReference>
<keyword evidence="1" id="KW-0677">Repeat</keyword>
<name>A0ABQ0CYP3_9HYPO</name>
<evidence type="ECO:0000259" key="3">
    <source>
        <dbReference type="PROSITE" id="PS50893"/>
    </source>
</evidence>
<evidence type="ECO:0000313" key="5">
    <source>
        <dbReference type="Proteomes" id="UP001562357"/>
    </source>
</evidence>
<reference evidence="5" key="1">
    <citation type="submission" date="2024-06" db="EMBL/GenBank/DDBJ databases">
        <title>Draft Genome Sequences of Epichloe bromicola Strains Isolated from Elymus ciliaris.</title>
        <authorList>
            <consortium name="Epichloe bromicola genome sequencing consortium"/>
            <person name="Miura A."/>
            <person name="Imano S."/>
            <person name="Ashida A."/>
            <person name="Sato I."/>
            <person name="Chiba S."/>
            <person name="Tanaka A."/>
            <person name="Camagna M."/>
            <person name="Takemoto D."/>
        </authorList>
    </citation>
    <scope>NUCLEOTIDE SEQUENCE [LARGE SCALE GENOMIC DNA]</scope>
    <source>
        <strain evidence="5">DP</strain>
    </source>
</reference>
<dbReference type="PANTHER" id="PTHR19211:SF135">
    <property type="entry name" value="ATPASE, PUTATIVE (AFU_ORTHOLOGUE AFUA_1G16440)-RELATED"/>
    <property type="match status" value="1"/>
</dbReference>
<protein>
    <recommendedName>
        <fullName evidence="3">ABC transporter domain-containing protein</fullName>
    </recommendedName>
</protein>
<dbReference type="Proteomes" id="UP001562357">
    <property type="component" value="Unassembled WGS sequence"/>
</dbReference>
<dbReference type="Pfam" id="PF00005">
    <property type="entry name" value="ABC_tran"/>
    <property type="match status" value="2"/>
</dbReference>
<organism evidence="4 5">
    <name type="scientific">Epichloe bromicola</name>
    <dbReference type="NCBI Taxonomy" id="79588"/>
    <lineage>
        <taxon>Eukaryota</taxon>
        <taxon>Fungi</taxon>
        <taxon>Dikarya</taxon>
        <taxon>Ascomycota</taxon>
        <taxon>Pezizomycotina</taxon>
        <taxon>Sordariomycetes</taxon>
        <taxon>Hypocreomycetidae</taxon>
        <taxon>Hypocreales</taxon>
        <taxon>Clavicipitaceae</taxon>
        <taxon>Epichloe</taxon>
    </lineage>
</organism>
<dbReference type="InterPro" id="IPR050611">
    <property type="entry name" value="ABCF"/>
</dbReference>
<dbReference type="PROSITE" id="PS50893">
    <property type="entry name" value="ABC_TRANSPORTER_2"/>
    <property type="match status" value="1"/>
</dbReference>
<dbReference type="EMBL" id="BAAFGZ010000440">
    <property type="protein sequence ID" value="GAB0138572.1"/>
    <property type="molecule type" value="Genomic_DNA"/>
</dbReference>
<dbReference type="InterPro" id="IPR003439">
    <property type="entry name" value="ABC_transporter-like_ATP-bd"/>
</dbReference>
<evidence type="ECO:0000313" key="4">
    <source>
        <dbReference type="EMBL" id="GAB0138572.1"/>
    </source>
</evidence>
<dbReference type="PANTHER" id="PTHR19211">
    <property type="entry name" value="ATP-BINDING TRANSPORT PROTEIN-RELATED"/>
    <property type="match status" value="1"/>
</dbReference>
<sequence length="1179" mass="129887">MVSILGIDEQGETKRIECLDDERAVEEELMYIREAKPHQDVQAFSSGDLAQFVVVYFCQSVLLCSTPLQRWTGKGTVSALTPSHFPKLAQSPKSVNELLANLRHSAAGPSSSRSLPTTSPSVPPAIREILQIPETPSPVSRRPVRQRFDINGRRLPAGPAPPRSWLLKQCAQENVENSLSRFSRITYSSLDGTCLPGSALPHPGSLIDITLKSLAANWDVHRVYNQYHLYFIPSHLKSALIRYVGLASEGGISLSDLRTILVPPEGIYGDDELDTQANSNSEITFLDLSASMGRFLRLKDVLDLLFNNAKVTDVVMVEEVQESWEAANASPSPPRLLLPNLTHLSLALDPQKNRDVSWKQLLTLSSKLPTLTHLSLAYWPEPCLTPRAKYSTISAPHGQNIPYGGTTIYSHSLDHDWSEALLVLRMLSNSLYELEFLDLTGCAPWFQALQRRDGHDYVDWSGTWGKVTGLRLFAGWTPGAEAMVPDQVAYTSAVDTAKKVERHIRTNMHSQEQYSVDARCTIATAVGSNKLGIVSDGRLSETANPEAEFVHDDDGAAPGKGVKPSPKNGPFAFPLIPMAFMSSESAATILCTAKQTRFHVDAPNYRELDVAGLQIKLIPGIPEGTRIALLQQSRLVDENDHGDSADENGQQQSVLQEVIDRATARDAVEQEIQFLSDGVDASDSYSPVRALRSLKHERLQKRLFRLEKDARLRSGARGMHARKALVAFEKVVAESDAMINQPGNEITPEILQRETQEAADTLAVLQMQVEPSRLAQVESKAKAILAGLGFSHEGMAKPISSMSGGWHMRAALAAALLQDADILMLDEPTNFLDLLGIVWLQRYLQNLAKGDKPPIVVVVSHDRDFISVCTHLMILRDKQLAYFHATSQPGKASDDTNKIRQAKSRQKKLDDRMGMQVNAKGHRFKLNGDLAGWHLTSREEIDIPPEERRVVITLPEPPDLRFPGSLLSLQDASFRHKPDLPPVVDGINLTVGMGDRIGILGLNGAGKSTLIRMLVEDSRPTSGSVTTHPRLRLGYYSQHAVEAIKSIGREEPALTALGLLAREVHGDIKEGGIRGLLGELGLPGSVTTHLDYETATALRVALNGWQGAMVLVSHDRRFMRGAVEGNLDDDHDGEESGEDAAPRRRVVYRLKGAQMVELENGVEDFENLMQKRVSKLLED</sequence>
<feature type="compositionally biased region" description="Acidic residues" evidence="2">
    <location>
        <begin position="1126"/>
        <end position="1138"/>
    </location>
</feature>
<feature type="domain" description="ABC transporter" evidence="3">
    <location>
        <begin position="676"/>
        <end position="902"/>
    </location>
</feature>
<feature type="region of interest" description="Disordered" evidence="2">
    <location>
        <begin position="1124"/>
        <end position="1143"/>
    </location>
</feature>